<organism evidence="3 4">
    <name type="scientific">Chelatococcus albus</name>
    <dbReference type="NCBI Taxonomy" id="3047466"/>
    <lineage>
        <taxon>Bacteria</taxon>
        <taxon>Pseudomonadati</taxon>
        <taxon>Pseudomonadota</taxon>
        <taxon>Alphaproteobacteria</taxon>
        <taxon>Hyphomicrobiales</taxon>
        <taxon>Chelatococcaceae</taxon>
        <taxon>Chelatococcus</taxon>
    </lineage>
</organism>
<feature type="transmembrane region" description="Helical" evidence="1">
    <location>
        <begin position="115"/>
        <end position="132"/>
    </location>
</feature>
<evidence type="ECO:0000256" key="1">
    <source>
        <dbReference type="SAM" id="Phobius"/>
    </source>
</evidence>
<keyword evidence="1" id="KW-1133">Transmembrane helix</keyword>
<dbReference type="PANTHER" id="PTHR22911">
    <property type="entry name" value="ACYL-MALONYL CONDENSING ENZYME-RELATED"/>
    <property type="match status" value="1"/>
</dbReference>
<feature type="domain" description="EamA" evidence="2">
    <location>
        <begin position="22"/>
        <end position="154"/>
    </location>
</feature>
<evidence type="ECO:0000313" key="3">
    <source>
        <dbReference type="EMBL" id="MDJ1158374.1"/>
    </source>
</evidence>
<proteinExistence type="predicted"/>
<evidence type="ECO:0000259" key="2">
    <source>
        <dbReference type="Pfam" id="PF00892"/>
    </source>
</evidence>
<feature type="transmembrane region" description="Helical" evidence="1">
    <location>
        <begin position="21"/>
        <end position="41"/>
    </location>
</feature>
<evidence type="ECO:0000313" key="4">
    <source>
        <dbReference type="Proteomes" id="UP001321492"/>
    </source>
</evidence>
<dbReference type="PANTHER" id="PTHR22911:SF103">
    <property type="entry name" value="BLR2811 PROTEIN"/>
    <property type="match status" value="1"/>
</dbReference>
<feature type="domain" description="EamA" evidence="2">
    <location>
        <begin position="164"/>
        <end position="290"/>
    </location>
</feature>
<dbReference type="Pfam" id="PF00892">
    <property type="entry name" value="EamA"/>
    <property type="match status" value="2"/>
</dbReference>
<keyword evidence="1" id="KW-0812">Transmembrane</keyword>
<feature type="transmembrane region" description="Helical" evidence="1">
    <location>
        <begin position="194"/>
        <end position="214"/>
    </location>
</feature>
<feature type="transmembrane region" description="Helical" evidence="1">
    <location>
        <begin position="277"/>
        <end position="295"/>
    </location>
</feature>
<accession>A0ABT7AG90</accession>
<feature type="transmembrane region" description="Helical" evidence="1">
    <location>
        <begin position="164"/>
        <end position="182"/>
    </location>
</feature>
<feature type="transmembrane region" description="Helical" evidence="1">
    <location>
        <begin position="139"/>
        <end position="158"/>
    </location>
</feature>
<reference evidence="3 4" key="1">
    <citation type="submission" date="2023-05" db="EMBL/GenBank/DDBJ databases">
        <title>Chelatococcus sp. nov., a moderately thermophilic bacterium isolated from hot spring microbial mat.</title>
        <authorList>
            <person name="Hu C.-J."/>
            <person name="Li W.-J."/>
        </authorList>
    </citation>
    <scope>NUCLEOTIDE SEQUENCE [LARGE SCALE GENOMIC DNA]</scope>
    <source>
        <strain evidence="3 4">SYSU G07232</strain>
    </source>
</reference>
<feature type="transmembrane region" description="Helical" evidence="1">
    <location>
        <begin position="252"/>
        <end position="271"/>
    </location>
</feature>
<feature type="transmembrane region" description="Helical" evidence="1">
    <location>
        <begin position="220"/>
        <end position="240"/>
    </location>
</feature>
<dbReference type="Proteomes" id="UP001321492">
    <property type="component" value="Unassembled WGS sequence"/>
</dbReference>
<keyword evidence="4" id="KW-1185">Reference proteome</keyword>
<sequence>MLMQNPRTGEAASATDSRDRLAGIALMCAALMCFACLDASAKWLNRHMDPMQTVWVRYVASIVLVGAAINPVTRPGVMRSARPWLQTGRSLLLFLSTALNFFALLYLQLAETMSIIFSTPLLVALIAGPLLGEWVGPRRLAAIAVGFLGVLVVARPGLGGLHPAALLSMAGAVCYALYNISTRVLAAHDSSETTMVYSGLAGVALTTPLIPFIWTTPASPVAWLIMGGLGAFGALGHWLLIQAHRRAPAAVLAPFIYTQIVWMIGLGFVIFGDVPDVYTLAGGGIVIASGLYLLYRERVVAKPTREA</sequence>
<dbReference type="InterPro" id="IPR037185">
    <property type="entry name" value="EmrE-like"/>
</dbReference>
<feature type="transmembrane region" description="Helical" evidence="1">
    <location>
        <begin position="53"/>
        <end position="70"/>
    </location>
</feature>
<dbReference type="RefSeq" id="WP_283740359.1">
    <property type="nucleotide sequence ID" value="NZ_JASJEV010000004.1"/>
</dbReference>
<gene>
    <name evidence="3" type="ORF">QNA08_09030</name>
</gene>
<dbReference type="SUPFAM" id="SSF103481">
    <property type="entry name" value="Multidrug resistance efflux transporter EmrE"/>
    <property type="match status" value="2"/>
</dbReference>
<name>A0ABT7AG90_9HYPH</name>
<dbReference type="EMBL" id="JASJEV010000004">
    <property type="protein sequence ID" value="MDJ1158374.1"/>
    <property type="molecule type" value="Genomic_DNA"/>
</dbReference>
<protein>
    <submittedName>
        <fullName evidence="3">DMT family transporter</fullName>
    </submittedName>
</protein>
<keyword evidence="1" id="KW-0472">Membrane</keyword>
<feature type="transmembrane region" description="Helical" evidence="1">
    <location>
        <begin position="91"/>
        <end position="109"/>
    </location>
</feature>
<comment type="caution">
    <text evidence="3">The sequence shown here is derived from an EMBL/GenBank/DDBJ whole genome shotgun (WGS) entry which is preliminary data.</text>
</comment>
<dbReference type="InterPro" id="IPR000620">
    <property type="entry name" value="EamA_dom"/>
</dbReference>